<organism evidence="2 3">
    <name type="scientific">Halorussus aquaticus</name>
    <dbReference type="NCBI Taxonomy" id="2953748"/>
    <lineage>
        <taxon>Archaea</taxon>
        <taxon>Methanobacteriati</taxon>
        <taxon>Methanobacteriota</taxon>
        <taxon>Stenosarchaea group</taxon>
        <taxon>Halobacteria</taxon>
        <taxon>Halobacteriales</taxon>
        <taxon>Haladaptataceae</taxon>
        <taxon>Halorussus</taxon>
    </lineage>
</organism>
<name>A0ABD5Q666_9EURY</name>
<evidence type="ECO:0000313" key="3">
    <source>
        <dbReference type="Proteomes" id="UP001595945"/>
    </source>
</evidence>
<feature type="transmembrane region" description="Helical" evidence="1">
    <location>
        <begin position="178"/>
        <end position="197"/>
    </location>
</feature>
<gene>
    <name evidence="2" type="ORF">ACFO9K_14195</name>
</gene>
<dbReference type="EMBL" id="JBHSHT010000002">
    <property type="protein sequence ID" value="MFC4825409.1"/>
    <property type="molecule type" value="Genomic_DNA"/>
</dbReference>
<comment type="caution">
    <text evidence="2">The sequence shown here is derived from an EMBL/GenBank/DDBJ whole genome shotgun (WGS) entry which is preliminary data.</text>
</comment>
<protein>
    <submittedName>
        <fullName evidence="2">Phosphoesterase</fullName>
    </submittedName>
</protein>
<dbReference type="GeneID" id="73043875"/>
<keyword evidence="1" id="KW-1133">Transmembrane helix</keyword>
<feature type="transmembrane region" description="Helical" evidence="1">
    <location>
        <begin position="12"/>
        <end position="30"/>
    </location>
</feature>
<feature type="transmembrane region" description="Helical" evidence="1">
    <location>
        <begin position="50"/>
        <end position="73"/>
    </location>
</feature>
<dbReference type="AlphaFoldDB" id="A0ABD5Q666"/>
<reference evidence="2 3" key="1">
    <citation type="journal article" date="2019" name="Int. J. Syst. Evol. Microbiol.">
        <title>The Global Catalogue of Microorganisms (GCM) 10K type strain sequencing project: providing services to taxonomists for standard genome sequencing and annotation.</title>
        <authorList>
            <consortium name="The Broad Institute Genomics Platform"/>
            <consortium name="The Broad Institute Genome Sequencing Center for Infectious Disease"/>
            <person name="Wu L."/>
            <person name="Ma J."/>
        </authorList>
    </citation>
    <scope>NUCLEOTIDE SEQUENCE [LARGE SCALE GENOMIC DNA]</scope>
    <source>
        <strain evidence="2 3">XZYJ18</strain>
    </source>
</reference>
<keyword evidence="3" id="KW-1185">Reference proteome</keyword>
<proteinExistence type="predicted"/>
<accession>A0ABD5Q666</accession>
<evidence type="ECO:0000256" key="1">
    <source>
        <dbReference type="SAM" id="Phobius"/>
    </source>
</evidence>
<feature type="transmembrane region" description="Helical" evidence="1">
    <location>
        <begin position="114"/>
        <end position="134"/>
    </location>
</feature>
<sequence length="212" mass="23138">MSALDTAMRFYPYVFHPGVMVGAGALVLIHHEWARQDADWSALWRRVGTFLAAGVLSLAPTLAYVLVTGQGLYEVTKGNVWQVDALVGVGVFVTAGATWLVWHRYDWGSLVPGYMEALVLVTIPYVALSPLWNVSGHVTMALMPTLYLTLVDRKFWPTLVIPAVMVPNRLYLNAHTPVQTVGAVLLTAVLVVGAFWVQTGGEFRAEPESAAS</sequence>
<feature type="transmembrane region" description="Helical" evidence="1">
    <location>
        <begin position="85"/>
        <end position="102"/>
    </location>
</feature>
<dbReference type="RefSeq" id="WP_254268927.1">
    <property type="nucleotide sequence ID" value="NZ_CP100400.1"/>
</dbReference>
<keyword evidence="1" id="KW-0812">Transmembrane</keyword>
<dbReference type="Gene3D" id="1.20.144.10">
    <property type="entry name" value="Phosphatidic acid phosphatase type 2/haloperoxidase"/>
    <property type="match status" value="1"/>
</dbReference>
<dbReference type="Proteomes" id="UP001595945">
    <property type="component" value="Unassembled WGS sequence"/>
</dbReference>
<evidence type="ECO:0000313" key="2">
    <source>
        <dbReference type="EMBL" id="MFC4825409.1"/>
    </source>
</evidence>
<keyword evidence="1" id="KW-0472">Membrane</keyword>